<feature type="transmembrane region" description="Helical" evidence="4">
    <location>
        <begin position="384"/>
        <end position="402"/>
    </location>
</feature>
<feature type="transmembrane region" description="Helical" evidence="4">
    <location>
        <begin position="299"/>
        <end position="320"/>
    </location>
</feature>
<dbReference type="SMART" id="SM00028">
    <property type="entry name" value="TPR"/>
    <property type="match status" value="3"/>
</dbReference>
<dbReference type="Gene3D" id="1.25.40.10">
    <property type="entry name" value="Tetratricopeptide repeat domain"/>
    <property type="match status" value="2"/>
</dbReference>
<evidence type="ECO:0000256" key="3">
    <source>
        <dbReference type="PROSITE-ProRule" id="PRU00339"/>
    </source>
</evidence>
<dbReference type="PROSITE" id="PS50005">
    <property type="entry name" value="TPR"/>
    <property type="match status" value="2"/>
</dbReference>
<evidence type="ECO:0000256" key="4">
    <source>
        <dbReference type="SAM" id="Phobius"/>
    </source>
</evidence>
<dbReference type="PANTHER" id="PTHR44227:SF3">
    <property type="entry name" value="PROTEIN O-MANNOSYL-TRANSFERASE TMTC4"/>
    <property type="match status" value="1"/>
</dbReference>
<dbReference type="RefSeq" id="WP_085052800.1">
    <property type="nucleotide sequence ID" value="NZ_LNQR01000077.1"/>
</dbReference>
<gene>
    <name evidence="5" type="ORF">ASN18_2197</name>
</gene>
<keyword evidence="4" id="KW-0472">Membrane</keyword>
<dbReference type="InterPro" id="IPR019734">
    <property type="entry name" value="TPR_rpt"/>
</dbReference>
<keyword evidence="4" id="KW-1133">Transmembrane helix</keyword>
<dbReference type="Proteomes" id="UP000060487">
    <property type="component" value="Unassembled WGS sequence"/>
</dbReference>
<feature type="transmembrane region" description="Helical" evidence="4">
    <location>
        <begin position="359"/>
        <end position="378"/>
    </location>
</feature>
<evidence type="ECO:0000313" key="5">
    <source>
        <dbReference type="EMBL" id="KWT83447.1"/>
    </source>
</evidence>
<organism evidence="5 6">
    <name type="scientific">Candidatus Magnetominusculus xianensis</name>
    <dbReference type="NCBI Taxonomy" id="1748249"/>
    <lineage>
        <taxon>Bacteria</taxon>
        <taxon>Pseudomonadati</taxon>
        <taxon>Nitrospirota</taxon>
        <taxon>Nitrospiria</taxon>
        <taxon>Nitrospirales</taxon>
        <taxon>Nitrospiraceae</taxon>
        <taxon>Candidatus Magnetominusculus</taxon>
    </lineage>
</organism>
<evidence type="ECO:0000256" key="1">
    <source>
        <dbReference type="ARBA" id="ARBA00022737"/>
    </source>
</evidence>
<dbReference type="EMBL" id="LNQR01000077">
    <property type="protein sequence ID" value="KWT83447.1"/>
    <property type="molecule type" value="Genomic_DNA"/>
</dbReference>
<feature type="transmembrane region" description="Helical" evidence="4">
    <location>
        <begin position="151"/>
        <end position="168"/>
    </location>
</feature>
<dbReference type="PANTHER" id="PTHR44227">
    <property type="match status" value="1"/>
</dbReference>
<reference evidence="5 6" key="1">
    <citation type="submission" date="2015-11" db="EMBL/GenBank/DDBJ databases">
        <authorList>
            <person name="Lin W."/>
        </authorList>
    </citation>
    <scope>NUCLEOTIDE SEQUENCE [LARGE SCALE GENOMIC DNA]</scope>
    <source>
        <strain evidence="5 6">HCH-1</strain>
    </source>
</reference>
<name>A0ABR5SER5_9BACT</name>
<keyword evidence="1" id="KW-0677">Repeat</keyword>
<feature type="repeat" description="TPR" evidence="3">
    <location>
        <begin position="495"/>
        <end position="528"/>
    </location>
</feature>
<keyword evidence="2 3" id="KW-0802">TPR repeat</keyword>
<feature type="transmembrane region" description="Helical" evidence="4">
    <location>
        <begin position="12"/>
        <end position="32"/>
    </location>
</feature>
<keyword evidence="6" id="KW-1185">Reference proteome</keyword>
<dbReference type="PROSITE" id="PS50293">
    <property type="entry name" value="TPR_REGION"/>
    <property type="match status" value="1"/>
</dbReference>
<dbReference type="InterPro" id="IPR052346">
    <property type="entry name" value="O-mannosyl-transferase_TMTC"/>
</dbReference>
<keyword evidence="4" id="KW-0812">Transmembrane</keyword>
<dbReference type="SUPFAM" id="SSF48452">
    <property type="entry name" value="TPR-like"/>
    <property type="match status" value="1"/>
</dbReference>
<evidence type="ECO:0000256" key="2">
    <source>
        <dbReference type="ARBA" id="ARBA00022803"/>
    </source>
</evidence>
<accession>A0ABR5SER5</accession>
<proteinExistence type="predicted"/>
<dbReference type="InterPro" id="IPR011990">
    <property type="entry name" value="TPR-like_helical_dom_sf"/>
</dbReference>
<feature type="transmembrane region" description="Helical" evidence="4">
    <location>
        <begin position="127"/>
        <end position="145"/>
    </location>
</feature>
<feature type="repeat" description="TPR" evidence="3">
    <location>
        <begin position="461"/>
        <end position="494"/>
    </location>
</feature>
<dbReference type="Pfam" id="PF13414">
    <property type="entry name" value="TPR_11"/>
    <property type="match status" value="1"/>
</dbReference>
<feature type="transmembrane region" description="Helical" evidence="4">
    <location>
        <begin position="180"/>
        <end position="203"/>
    </location>
</feature>
<protein>
    <submittedName>
        <fullName evidence="5">Tetratricopeptide TPR_2 repeat protein</fullName>
    </submittedName>
</protein>
<sequence length="556" mass="62328">MEENKKSRKLLQATDVIIIIITLITALSYAGVLKNAFITVYDDNAYVTKNAHVLGGLSVEGIRRAFIVFNDGNWFPLTWISHMTDVSLFGLNPAGHHLTSVIIHILNSALLFIVFTRMTACHWRSGFVAALFALHPLHVESVAWIAERKDVLSGFFWMLTMLTYLRYVERPGALRYVLTLASFICGLMSKPMVVTLPFVLLLMDYWPLGRVWHGGQTNHQCSSASLKRLIVEKIPFFVLSAASSVLTYHVQKTWGAVVSSDILPLKSRIANALISYFKYVIMMFNPSKSAVIYPIDERFQVWQVVGAAVFFISITAAAIIFIKRLPYLFTGWFWYAGTLVPVIGIVQVGTAAMADRYTYISFIGLFMILSMVIPNTVVNTRAGRAITAALACAVIIASACYTNKHVKYWHNSITLFERAISVTKENFVAHNHLGAALTDAGRYNEAYIQYTKALQFNYIYVAAHVNFGHLLIYLNRINEAIESYNRAITINPSYASAYHGIGVALLYQNKTTEAIPFLRMAVALNPNLVSARQNLERAMNRLINENNPAATMLMPH</sequence>
<feature type="transmembrane region" description="Helical" evidence="4">
    <location>
        <begin position="332"/>
        <end position="352"/>
    </location>
</feature>
<comment type="caution">
    <text evidence="5">The sequence shown here is derived from an EMBL/GenBank/DDBJ whole genome shotgun (WGS) entry which is preliminary data.</text>
</comment>
<feature type="transmembrane region" description="Helical" evidence="4">
    <location>
        <begin position="94"/>
        <end position="115"/>
    </location>
</feature>
<evidence type="ECO:0000313" key="6">
    <source>
        <dbReference type="Proteomes" id="UP000060487"/>
    </source>
</evidence>